<evidence type="ECO:0000313" key="2">
    <source>
        <dbReference type="EMBL" id="KAK8762213.1"/>
    </source>
</evidence>
<comment type="caution">
    <text evidence="2">The sequence shown here is derived from an EMBL/GenBank/DDBJ whole genome shotgun (WGS) entry which is preliminary data.</text>
</comment>
<sequence length="110" mass="12193">MSSSHQHRHQEKTRTRSVAAAIPQFSMNVEVGAQALRGREGSRPSRERAGGHFKVQKGPARHNKRWTAPAGISRKPCHNNAHFDGIIRHQSTENSRRSSGSTAPSYGSKR</sequence>
<feature type="region of interest" description="Disordered" evidence="1">
    <location>
        <begin position="36"/>
        <end position="110"/>
    </location>
</feature>
<feature type="compositionally biased region" description="Basic residues" evidence="1">
    <location>
        <begin position="1"/>
        <end position="11"/>
    </location>
</feature>
<feature type="compositionally biased region" description="Polar residues" evidence="1">
    <location>
        <begin position="97"/>
        <end position="110"/>
    </location>
</feature>
<feature type="compositionally biased region" description="Basic and acidic residues" evidence="1">
    <location>
        <begin position="85"/>
        <end position="96"/>
    </location>
</feature>
<protein>
    <submittedName>
        <fullName evidence="2">Uncharacterized protein</fullName>
    </submittedName>
</protein>
<dbReference type="EMBL" id="JARKHS020030351">
    <property type="protein sequence ID" value="KAK8762213.1"/>
    <property type="molecule type" value="Genomic_DNA"/>
</dbReference>
<dbReference type="AlphaFoldDB" id="A0AAQ4DIC3"/>
<evidence type="ECO:0000256" key="1">
    <source>
        <dbReference type="SAM" id="MobiDB-lite"/>
    </source>
</evidence>
<keyword evidence="3" id="KW-1185">Reference proteome</keyword>
<feature type="compositionally biased region" description="Basic and acidic residues" evidence="1">
    <location>
        <begin position="37"/>
        <end position="50"/>
    </location>
</feature>
<feature type="region of interest" description="Disordered" evidence="1">
    <location>
        <begin position="1"/>
        <end position="21"/>
    </location>
</feature>
<dbReference type="Proteomes" id="UP001321473">
    <property type="component" value="Unassembled WGS sequence"/>
</dbReference>
<accession>A0AAQ4DIC3</accession>
<evidence type="ECO:0000313" key="3">
    <source>
        <dbReference type="Proteomes" id="UP001321473"/>
    </source>
</evidence>
<gene>
    <name evidence="2" type="ORF">V5799_026516</name>
</gene>
<name>A0AAQ4DIC3_AMBAM</name>
<organism evidence="2 3">
    <name type="scientific">Amblyomma americanum</name>
    <name type="common">Lone star tick</name>
    <dbReference type="NCBI Taxonomy" id="6943"/>
    <lineage>
        <taxon>Eukaryota</taxon>
        <taxon>Metazoa</taxon>
        <taxon>Ecdysozoa</taxon>
        <taxon>Arthropoda</taxon>
        <taxon>Chelicerata</taxon>
        <taxon>Arachnida</taxon>
        <taxon>Acari</taxon>
        <taxon>Parasitiformes</taxon>
        <taxon>Ixodida</taxon>
        <taxon>Ixodoidea</taxon>
        <taxon>Ixodidae</taxon>
        <taxon>Amblyomminae</taxon>
        <taxon>Amblyomma</taxon>
    </lineage>
</organism>
<proteinExistence type="predicted"/>
<reference evidence="2 3" key="1">
    <citation type="journal article" date="2023" name="Arcadia Sci">
        <title>De novo assembly of a long-read Amblyomma americanum tick genome.</title>
        <authorList>
            <person name="Chou S."/>
            <person name="Poskanzer K.E."/>
            <person name="Rollins M."/>
            <person name="Thuy-Boun P.S."/>
        </authorList>
    </citation>
    <scope>NUCLEOTIDE SEQUENCE [LARGE SCALE GENOMIC DNA]</scope>
    <source>
        <strain evidence="2">F_SG_1</strain>
        <tissue evidence="2">Salivary glands</tissue>
    </source>
</reference>